<comment type="pathway">
    <text evidence="1">Lipid metabolism.</text>
</comment>
<proteinExistence type="predicted"/>
<protein>
    <submittedName>
        <fullName evidence="5">Lysophospholipid acyltransferase family protein</fullName>
    </submittedName>
</protein>
<keyword evidence="2" id="KW-0808">Transferase</keyword>
<accession>A0ABY6GS31</accession>
<dbReference type="GO" id="GO:0016746">
    <property type="term" value="F:acyltransferase activity"/>
    <property type="evidence" value="ECO:0007669"/>
    <property type="project" value="UniProtKB-KW"/>
</dbReference>
<dbReference type="SMART" id="SM00563">
    <property type="entry name" value="PlsC"/>
    <property type="match status" value="1"/>
</dbReference>
<evidence type="ECO:0000313" key="6">
    <source>
        <dbReference type="Proteomes" id="UP001163255"/>
    </source>
</evidence>
<dbReference type="PANTHER" id="PTHR10434">
    <property type="entry name" value="1-ACYL-SN-GLYCEROL-3-PHOSPHATE ACYLTRANSFERASE"/>
    <property type="match status" value="1"/>
</dbReference>
<organism evidence="5 6">
    <name type="scientific">Endozoicomonas euniceicola</name>
    <dbReference type="NCBI Taxonomy" id="1234143"/>
    <lineage>
        <taxon>Bacteria</taxon>
        <taxon>Pseudomonadati</taxon>
        <taxon>Pseudomonadota</taxon>
        <taxon>Gammaproteobacteria</taxon>
        <taxon>Oceanospirillales</taxon>
        <taxon>Endozoicomonadaceae</taxon>
        <taxon>Endozoicomonas</taxon>
    </lineage>
</organism>
<dbReference type="PANTHER" id="PTHR10434:SF9">
    <property type="entry name" value="PHOSPHOLIPID_GLYCEROL ACYLTRANSFERASE DOMAIN-CONTAINING PROTEIN"/>
    <property type="match status" value="1"/>
</dbReference>
<dbReference type="Proteomes" id="UP001163255">
    <property type="component" value="Chromosome"/>
</dbReference>
<dbReference type="RefSeq" id="WP_262597646.1">
    <property type="nucleotide sequence ID" value="NZ_CP103300.1"/>
</dbReference>
<feature type="domain" description="Phospholipid/glycerol acyltransferase" evidence="4">
    <location>
        <begin position="85"/>
        <end position="194"/>
    </location>
</feature>
<evidence type="ECO:0000256" key="1">
    <source>
        <dbReference type="ARBA" id="ARBA00005189"/>
    </source>
</evidence>
<evidence type="ECO:0000256" key="2">
    <source>
        <dbReference type="ARBA" id="ARBA00022679"/>
    </source>
</evidence>
<evidence type="ECO:0000259" key="4">
    <source>
        <dbReference type="SMART" id="SM00563"/>
    </source>
</evidence>
<keyword evidence="3 5" id="KW-0012">Acyltransferase</keyword>
<evidence type="ECO:0000256" key="3">
    <source>
        <dbReference type="ARBA" id="ARBA00023315"/>
    </source>
</evidence>
<reference evidence="5" key="1">
    <citation type="submission" date="2022-10" db="EMBL/GenBank/DDBJ databases">
        <title>Completed Genome Sequence of two octocoral isolated bacterium, Endozoicomonas euniceicola EF212T and Endozoicomonas gorgoniicola PS125T.</title>
        <authorList>
            <person name="Chiou Y.-J."/>
            <person name="Chen Y.-H."/>
        </authorList>
    </citation>
    <scope>NUCLEOTIDE SEQUENCE</scope>
    <source>
        <strain evidence="5">EF212</strain>
    </source>
</reference>
<sequence>MRFTDFIAGQKTRIHPKSGDGITEFIHLLFKQQCYPTRESRHCKMRFTIFNTPVIRPLFTLIARLGLFLSGWKVEGKKPKAPRFILVAAPHTSNLDFFYGIAIGLCTGVHCYWMGKSSLFWGPFGPIMHWLGGIAVDRTKPKSMVKQTVCAFKGNKQLRLVICPEGTRAKGDRWRTGFYHVAKNANIPIVLGYLDFKRKVGGFGPIVKPTDNMEKDLCEIQAFYESVTGKHPERFSPVQSKGCCAQYCDTQPKAAIAK</sequence>
<dbReference type="SUPFAM" id="SSF69593">
    <property type="entry name" value="Glycerol-3-phosphate (1)-acyltransferase"/>
    <property type="match status" value="1"/>
</dbReference>
<dbReference type="InterPro" id="IPR002123">
    <property type="entry name" value="Plipid/glycerol_acylTrfase"/>
</dbReference>
<keyword evidence="6" id="KW-1185">Reference proteome</keyword>
<evidence type="ECO:0000313" key="5">
    <source>
        <dbReference type="EMBL" id="UYM15563.1"/>
    </source>
</evidence>
<dbReference type="Pfam" id="PF01553">
    <property type="entry name" value="Acyltransferase"/>
    <property type="match status" value="1"/>
</dbReference>
<dbReference type="EMBL" id="CP103300">
    <property type="protein sequence ID" value="UYM15563.1"/>
    <property type="molecule type" value="Genomic_DNA"/>
</dbReference>
<name>A0ABY6GS31_9GAMM</name>
<dbReference type="CDD" id="cd07988">
    <property type="entry name" value="LPLAT_ABO13168-like"/>
    <property type="match status" value="1"/>
</dbReference>
<gene>
    <name evidence="5" type="ORF">NX720_22415</name>
</gene>